<keyword evidence="8" id="KW-1185">Reference proteome</keyword>
<proteinExistence type="predicted"/>
<dbReference type="PANTHER" id="PTHR47338">
    <property type="entry name" value="ZN(II)2CYS6 TRANSCRIPTION FACTOR (EUROFUNG)-RELATED"/>
    <property type="match status" value="1"/>
</dbReference>
<evidence type="ECO:0000259" key="6">
    <source>
        <dbReference type="PROSITE" id="PS50048"/>
    </source>
</evidence>
<dbReference type="SUPFAM" id="SSF57701">
    <property type="entry name" value="Zn2/Cys6 DNA-binding domain"/>
    <property type="match status" value="1"/>
</dbReference>
<gene>
    <name evidence="7" type="ORF">BJ322DRAFT_1108757</name>
</gene>
<dbReference type="Gene3D" id="4.10.240.10">
    <property type="entry name" value="Zn(2)-C6 fungal-type DNA-binding domain"/>
    <property type="match status" value="1"/>
</dbReference>
<dbReference type="AlphaFoldDB" id="A0A9P6HEE6"/>
<evidence type="ECO:0000256" key="5">
    <source>
        <dbReference type="ARBA" id="ARBA00023242"/>
    </source>
</evidence>
<dbReference type="OrthoDB" id="2309723at2759"/>
<evidence type="ECO:0000256" key="3">
    <source>
        <dbReference type="ARBA" id="ARBA00023015"/>
    </source>
</evidence>
<evidence type="ECO:0000313" key="8">
    <source>
        <dbReference type="Proteomes" id="UP000736335"/>
    </source>
</evidence>
<dbReference type="CDD" id="cd12148">
    <property type="entry name" value="fungal_TF_MHR"/>
    <property type="match status" value="1"/>
</dbReference>
<dbReference type="PROSITE" id="PS50048">
    <property type="entry name" value="ZN2_CY6_FUNGAL_2"/>
    <property type="match status" value="1"/>
</dbReference>
<feature type="domain" description="Zn(2)-C6 fungal-type" evidence="6">
    <location>
        <begin position="48"/>
        <end position="78"/>
    </location>
</feature>
<dbReference type="InterPro" id="IPR001138">
    <property type="entry name" value="Zn2Cys6_DnaBD"/>
</dbReference>
<evidence type="ECO:0000256" key="1">
    <source>
        <dbReference type="ARBA" id="ARBA00004123"/>
    </source>
</evidence>
<evidence type="ECO:0000313" key="7">
    <source>
        <dbReference type="EMBL" id="KAF9785301.1"/>
    </source>
</evidence>
<accession>A0A9P6HEE6</accession>
<dbReference type="Proteomes" id="UP000736335">
    <property type="component" value="Unassembled WGS sequence"/>
</dbReference>
<organism evidence="7 8">
    <name type="scientific">Thelephora terrestris</name>
    <dbReference type="NCBI Taxonomy" id="56493"/>
    <lineage>
        <taxon>Eukaryota</taxon>
        <taxon>Fungi</taxon>
        <taxon>Dikarya</taxon>
        <taxon>Basidiomycota</taxon>
        <taxon>Agaricomycotina</taxon>
        <taxon>Agaricomycetes</taxon>
        <taxon>Thelephorales</taxon>
        <taxon>Thelephoraceae</taxon>
        <taxon>Thelephora</taxon>
    </lineage>
</organism>
<keyword evidence="5" id="KW-0539">Nucleus</keyword>
<name>A0A9P6HEE6_9AGAM</name>
<reference evidence="7" key="2">
    <citation type="submission" date="2020-11" db="EMBL/GenBank/DDBJ databases">
        <authorList>
            <consortium name="DOE Joint Genome Institute"/>
            <person name="Kuo A."/>
            <person name="Miyauchi S."/>
            <person name="Kiss E."/>
            <person name="Drula E."/>
            <person name="Kohler A."/>
            <person name="Sanchez-Garcia M."/>
            <person name="Andreopoulos B."/>
            <person name="Barry K.W."/>
            <person name="Bonito G."/>
            <person name="Buee M."/>
            <person name="Carver A."/>
            <person name="Chen C."/>
            <person name="Cichocki N."/>
            <person name="Clum A."/>
            <person name="Culley D."/>
            <person name="Crous P.W."/>
            <person name="Fauchery L."/>
            <person name="Girlanda M."/>
            <person name="Hayes R."/>
            <person name="Keri Z."/>
            <person name="Labutti K."/>
            <person name="Lipzen A."/>
            <person name="Lombard V."/>
            <person name="Magnuson J."/>
            <person name="Maillard F."/>
            <person name="Morin E."/>
            <person name="Murat C."/>
            <person name="Nolan M."/>
            <person name="Ohm R."/>
            <person name="Pangilinan J."/>
            <person name="Pereira M."/>
            <person name="Perotto S."/>
            <person name="Peter M."/>
            <person name="Riley R."/>
            <person name="Sitrit Y."/>
            <person name="Stielow B."/>
            <person name="Szollosi G."/>
            <person name="Zifcakova L."/>
            <person name="Stursova M."/>
            <person name="Spatafora J.W."/>
            <person name="Tedersoo L."/>
            <person name="Vaario L.-M."/>
            <person name="Yamada A."/>
            <person name="Yan M."/>
            <person name="Wang P."/>
            <person name="Xu J."/>
            <person name="Bruns T."/>
            <person name="Baldrian P."/>
            <person name="Vilgalys R."/>
            <person name="Henrissat B."/>
            <person name="Grigoriev I.V."/>
            <person name="Hibbett D."/>
            <person name="Nagy L.G."/>
            <person name="Martin F.M."/>
        </authorList>
    </citation>
    <scope>NUCLEOTIDE SEQUENCE</scope>
    <source>
        <strain evidence="7">UH-Tt-Lm1</strain>
    </source>
</reference>
<dbReference type="PANTHER" id="PTHR47338:SF29">
    <property type="entry name" value="ZN(2)-C6 FUNGAL-TYPE DOMAIN-CONTAINING PROTEIN"/>
    <property type="match status" value="1"/>
</dbReference>
<comment type="caution">
    <text evidence="7">The sequence shown here is derived from an EMBL/GenBank/DDBJ whole genome shotgun (WGS) entry which is preliminary data.</text>
</comment>
<dbReference type="Pfam" id="PF00172">
    <property type="entry name" value="Zn_clus"/>
    <property type="match status" value="1"/>
</dbReference>
<dbReference type="CDD" id="cd00067">
    <property type="entry name" value="GAL4"/>
    <property type="match status" value="1"/>
</dbReference>
<evidence type="ECO:0000256" key="2">
    <source>
        <dbReference type="ARBA" id="ARBA00022723"/>
    </source>
</evidence>
<dbReference type="GO" id="GO:0005634">
    <property type="term" value="C:nucleus"/>
    <property type="evidence" value="ECO:0007669"/>
    <property type="project" value="UniProtKB-SubCell"/>
</dbReference>
<keyword evidence="4" id="KW-0804">Transcription</keyword>
<dbReference type="GO" id="GO:0000981">
    <property type="term" value="F:DNA-binding transcription factor activity, RNA polymerase II-specific"/>
    <property type="evidence" value="ECO:0007669"/>
    <property type="project" value="InterPro"/>
</dbReference>
<dbReference type="EMBL" id="WIUZ02000007">
    <property type="protein sequence ID" value="KAF9785301.1"/>
    <property type="molecule type" value="Genomic_DNA"/>
</dbReference>
<evidence type="ECO:0000256" key="4">
    <source>
        <dbReference type="ARBA" id="ARBA00023163"/>
    </source>
</evidence>
<dbReference type="GO" id="GO:0008270">
    <property type="term" value="F:zinc ion binding"/>
    <property type="evidence" value="ECO:0007669"/>
    <property type="project" value="InterPro"/>
</dbReference>
<reference evidence="7" key="1">
    <citation type="journal article" date="2020" name="Nat. Commun.">
        <title>Large-scale genome sequencing of mycorrhizal fungi provides insights into the early evolution of symbiotic traits.</title>
        <authorList>
            <person name="Miyauchi S."/>
            <person name="Kiss E."/>
            <person name="Kuo A."/>
            <person name="Drula E."/>
            <person name="Kohler A."/>
            <person name="Sanchez-Garcia M."/>
            <person name="Morin E."/>
            <person name="Andreopoulos B."/>
            <person name="Barry K.W."/>
            <person name="Bonito G."/>
            <person name="Buee M."/>
            <person name="Carver A."/>
            <person name="Chen C."/>
            <person name="Cichocki N."/>
            <person name="Clum A."/>
            <person name="Culley D."/>
            <person name="Crous P.W."/>
            <person name="Fauchery L."/>
            <person name="Girlanda M."/>
            <person name="Hayes R.D."/>
            <person name="Keri Z."/>
            <person name="LaButti K."/>
            <person name="Lipzen A."/>
            <person name="Lombard V."/>
            <person name="Magnuson J."/>
            <person name="Maillard F."/>
            <person name="Murat C."/>
            <person name="Nolan M."/>
            <person name="Ohm R.A."/>
            <person name="Pangilinan J."/>
            <person name="Pereira M.F."/>
            <person name="Perotto S."/>
            <person name="Peter M."/>
            <person name="Pfister S."/>
            <person name="Riley R."/>
            <person name="Sitrit Y."/>
            <person name="Stielow J.B."/>
            <person name="Szollosi G."/>
            <person name="Zifcakova L."/>
            <person name="Stursova M."/>
            <person name="Spatafora J.W."/>
            <person name="Tedersoo L."/>
            <person name="Vaario L.M."/>
            <person name="Yamada A."/>
            <person name="Yan M."/>
            <person name="Wang P."/>
            <person name="Xu J."/>
            <person name="Bruns T."/>
            <person name="Baldrian P."/>
            <person name="Vilgalys R."/>
            <person name="Dunand C."/>
            <person name="Henrissat B."/>
            <person name="Grigoriev I.V."/>
            <person name="Hibbett D."/>
            <person name="Nagy L.G."/>
            <person name="Martin F.M."/>
        </authorList>
    </citation>
    <scope>NUCLEOTIDE SEQUENCE</scope>
    <source>
        <strain evidence="7">UH-Tt-Lm1</strain>
    </source>
</reference>
<dbReference type="InterPro" id="IPR036864">
    <property type="entry name" value="Zn2-C6_fun-type_DNA-bd_sf"/>
</dbReference>
<keyword evidence="3" id="KW-0805">Transcription regulation</keyword>
<comment type="subcellular location">
    <subcellularLocation>
        <location evidence="1">Nucleus</location>
    </subcellularLocation>
</comment>
<sequence>MACAAWKAKGYDTRKYIMEKCFNARFPIQVLSEITQPMDSHPLPRGKACLPCRYRRIKCDGVKPTCSRCKEKGRLCQYSEEKSGQELQQEVVALESRVREAELRKHIVAPTLGNAIDFNGIPSDWWMMDEPPVPMWPHLVEIFFHFAESCGFFLDPERFAQSFYARGPFGHSSRPSRALLSAVYLTSIAFSRNATLMSHEPIFLSRALYYASQAPSYPHPSNAKHGLQAEILIANYFFWRGHIQEGKSHINTAMLISLVHRAHKISRIPNPARAEIIDQLERVKGFWSAYLLDKAWSVAGGLPSSSPDGLTEESRIDAPWPLELQQFKNVHPEQEVQGYDTINRFLANPSSSFAEEDVSKFSMACKAVTLLDRAHSLGLSWAAARDDETRADLTAKVIKMRHATQTFKDTIAPLPVGANIQDALVIIHAMAILASIRLDTSPTWSEHSVESALAAVALVDSTSFKYIGHANPILGFLLTAIGQVLVDELARIHGLVRKTKDDIEQEAMMKNAADRLAVALRACGAESPYVSDQHLKFAAQVRWLS</sequence>
<dbReference type="PROSITE" id="PS00463">
    <property type="entry name" value="ZN2_CY6_FUNGAL_1"/>
    <property type="match status" value="1"/>
</dbReference>
<dbReference type="InterPro" id="IPR050815">
    <property type="entry name" value="TF_fung"/>
</dbReference>
<protein>
    <recommendedName>
        <fullName evidence="6">Zn(2)-C6 fungal-type domain-containing protein</fullName>
    </recommendedName>
</protein>
<keyword evidence="2" id="KW-0479">Metal-binding</keyword>
<dbReference type="SMART" id="SM00066">
    <property type="entry name" value="GAL4"/>
    <property type="match status" value="1"/>
</dbReference>